<dbReference type="Pfam" id="PF00106">
    <property type="entry name" value="adh_short"/>
    <property type="match status" value="1"/>
</dbReference>
<evidence type="ECO:0000313" key="3">
    <source>
        <dbReference type="Proteomes" id="UP001358417"/>
    </source>
</evidence>
<organism evidence="2 3">
    <name type="scientific">Exophiala bonariae</name>
    <dbReference type="NCBI Taxonomy" id="1690606"/>
    <lineage>
        <taxon>Eukaryota</taxon>
        <taxon>Fungi</taxon>
        <taxon>Dikarya</taxon>
        <taxon>Ascomycota</taxon>
        <taxon>Pezizomycotina</taxon>
        <taxon>Eurotiomycetes</taxon>
        <taxon>Chaetothyriomycetidae</taxon>
        <taxon>Chaetothyriales</taxon>
        <taxon>Herpotrichiellaceae</taxon>
        <taxon>Exophiala</taxon>
    </lineage>
</organism>
<keyword evidence="3" id="KW-1185">Reference proteome</keyword>
<comment type="similarity">
    <text evidence="1">Belongs to the short-chain dehydrogenases/reductases (SDR) family.</text>
</comment>
<gene>
    <name evidence="2" type="ORF">LTR84_005733</name>
</gene>
<dbReference type="Gene3D" id="3.40.50.720">
    <property type="entry name" value="NAD(P)-binding Rossmann-like Domain"/>
    <property type="match status" value="1"/>
</dbReference>
<dbReference type="AlphaFoldDB" id="A0AAV9N6P2"/>
<name>A0AAV9N6P2_9EURO</name>
<reference evidence="2 3" key="1">
    <citation type="submission" date="2023-08" db="EMBL/GenBank/DDBJ databases">
        <title>Black Yeasts Isolated from many extreme environments.</title>
        <authorList>
            <person name="Coleine C."/>
            <person name="Stajich J.E."/>
            <person name="Selbmann L."/>
        </authorList>
    </citation>
    <scope>NUCLEOTIDE SEQUENCE [LARGE SCALE GENOMIC DNA]</scope>
    <source>
        <strain evidence="2 3">CCFEE 5792</strain>
    </source>
</reference>
<evidence type="ECO:0000313" key="2">
    <source>
        <dbReference type="EMBL" id="KAK5048642.1"/>
    </source>
</evidence>
<evidence type="ECO:0008006" key="4">
    <source>
        <dbReference type="Google" id="ProtNLM"/>
    </source>
</evidence>
<dbReference type="Proteomes" id="UP001358417">
    <property type="component" value="Unassembled WGS sequence"/>
</dbReference>
<dbReference type="PRINTS" id="PR00081">
    <property type="entry name" value="GDHRDH"/>
</dbReference>
<dbReference type="GO" id="GO:0005737">
    <property type="term" value="C:cytoplasm"/>
    <property type="evidence" value="ECO:0007669"/>
    <property type="project" value="TreeGrafter"/>
</dbReference>
<evidence type="ECO:0000256" key="1">
    <source>
        <dbReference type="ARBA" id="ARBA00006484"/>
    </source>
</evidence>
<protein>
    <recommendedName>
        <fullName evidence="4">Short chain dehydrogenase</fullName>
    </recommendedName>
</protein>
<dbReference type="GeneID" id="89973908"/>
<dbReference type="InterPro" id="IPR036291">
    <property type="entry name" value="NAD(P)-bd_dom_sf"/>
</dbReference>
<dbReference type="RefSeq" id="XP_064704001.1">
    <property type="nucleotide sequence ID" value="XM_064849298.1"/>
</dbReference>
<proteinExistence type="inferred from homology"/>
<dbReference type="PANTHER" id="PTHR43544">
    <property type="entry name" value="SHORT-CHAIN DEHYDROGENASE/REDUCTASE"/>
    <property type="match status" value="1"/>
</dbReference>
<dbReference type="PANTHER" id="PTHR43544:SF32">
    <property type="entry name" value="CHAIN DEHYDROGENASE, PUTATIVE (AFU_ORTHOLOGUE AFUA_5G01530)-RELATED"/>
    <property type="match status" value="1"/>
</dbReference>
<dbReference type="GO" id="GO:0019748">
    <property type="term" value="P:secondary metabolic process"/>
    <property type="evidence" value="ECO:0007669"/>
    <property type="project" value="TreeGrafter"/>
</dbReference>
<dbReference type="EMBL" id="JAVRRD010000021">
    <property type="protein sequence ID" value="KAK5048642.1"/>
    <property type="molecule type" value="Genomic_DNA"/>
</dbReference>
<accession>A0AAV9N6P2</accession>
<dbReference type="SUPFAM" id="SSF51735">
    <property type="entry name" value="NAD(P)-binding Rossmann-fold domains"/>
    <property type="match status" value="1"/>
</dbReference>
<comment type="caution">
    <text evidence="2">The sequence shown here is derived from an EMBL/GenBank/DDBJ whole genome shotgun (WGS) entry which is preliminary data.</text>
</comment>
<dbReference type="InterPro" id="IPR051468">
    <property type="entry name" value="Fungal_SecMetab_SDRs"/>
</dbReference>
<dbReference type="GO" id="GO:0016491">
    <property type="term" value="F:oxidoreductase activity"/>
    <property type="evidence" value="ECO:0007669"/>
    <property type="project" value="TreeGrafter"/>
</dbReference>
<sequence>MSSRIVLITGANSGVGYATSQVLAQASKDFHVLMAGRSLEKLKTAKADIEAAGGLKGQLTTLELDVTREASIEKALRQVETEFGQLDVLINNAAVGNIDNNPRTRFEAVFQTNILGPVLVTEAFRPLLLKSQNPYSIYVSSGAGSISKTAKPTNYPEPPNADAYRSSKASLNMLAVYEYKTYKDKGLKVFPFCPGFVVSKLRGENEEMMNPGGLAGDPRVSGESILSIIQGERDGDVGKFVHKDGVYDW</sequence>
<dbReference type="InterPro" id="IPR002347">
    <property type="entry name" value="SDR_fam"/>
</dbReference>